<dbReference type="InterPro" id="IPR050740">
    <property type="entry name" value="Aldehyde_DH_Superfamily"/>
</dbReference>
<dbReference type="InterPro" id="IPR015590">
    <property type="entry name" value="Aldehyde_DH_dom"/>
</dbReference>
<dbReference type="EMBL" id="WAAU01000014">
    <property type="protein sequence ID" value="KAB1157315.1"/>
    <property type="molecule type" value="Genomic_DNA"/>
</dbReference>
<protein>
    <submittedName>
        <fullName evidence="3">Aldehyde dehydrogenase (NADP(+))</fullName>
    </submittedName>
</protein>
<reference evidence="3 4" key="1">
    <citation type="submission" date="2019-09" db="EMBL/GenBank/DDBJ databases">
        <authorList>
            <person name="Cao W.R."/>
        </authorList>
    </citation>
    <scope>NUCLEOTIDE SEQUENCE [LARGE SCALE GENOMIC DNA]</scope>
    <source>
        <strain evidence="4">a4</strain>
    </source>
</reference>
<dbReference type="PANTHER" id="PTHR43353:SF3">
    <property type="entry name" value="ALDEHYDE DEHYDROGENASE-RELATED"/>
    <property type="match status" value="1"/>
</dbReference>
<dbReference type="PANTHER" id="PTHR43353">
    <property type="entry name" value="SUCCINATE-SEMIALDEHYDE DEHYDROGENASE, MITOCHONDRIAL"/>
    <property type="match status" value="1"/>
</dbReference>
<dbReference type="InterPro" id="IPR016161">
    <property type="entry name" value="Ald_DH/histidinol_DH"/>
</dbReference>
<proteinExistence type="predicted"/>
<gene>
    <name evidence="3" type="ORF">F7018_10320</name>
</gene>
<keyword evidence="4" id="KW-1185">Reference proteome</keyword>
<evidence type="ECO:0000313" key="3">
    <source>
        <dbReference type="EMBL" id="KAB1157315.1"/>
    </source>
</evidence>
<dbReference type="SUPFAM" id="SSF53720">
    <property type="entry name" value="ALDH-like"/>
    <property type="match status" value="1"/>
</dbReference>
<dbReference type="InterPro" id="IPR016163">
    <property type="entry name" value="Ald_DH_C"/>
</dbReference>
<dbReference type="AlphaFoldDB" id="A0A7J5AIG5"/>
<name>A0A7J5AIG5_9FLAO</name>
<dbReference type="InterPro" id="IPR044151">
    <property type="entry name" value="ALDH_KGSADH"/>
</dbReference>
<dbReference type="InterPro" id="IPR016162">
    <property type="entry name" value="Ald_DH_N"/>
</dbReference>
<accession>A0A7J5AIG5</accession>
<keyword evidence="1" id="KW-0560">Oxidoreductase</keyword>
<evidence type="ECO:0000256" key="1">
    <source>
        <dbReference type="ARBA" id="ARBA00023002"/>
    </source>
</evidence>
<dbReference type="Pfam" id="PF00171">
    <property type="entry name" value="Aldedh"/>
    <property type="match status" value="1"/>
</dbReference>
<sequence length="528" mass="56379">MITGKNYIGDTISATGNKTYTTFNPELNKENEVVYTEATQEEINEAVSLASKAFKEYRNVSGKQKAAFLNAIADEILALNDELVKTYCSETGLPEGRAKGERGRTVFQLRSFADLVAEGSWVEATIDTAIPTREPLPKSDIRKINIPLGPVVVFGASNFPLAYSTAGGDTAAALAAGCPVIVKSHPMHAGTGELVASAIIKAAQKTNMPKGVFSNLNSSGIEVGQQLVSHPEVKAVGFTGSIQGGRALLDLAAKREEPIPVFAEMGSINPVVILPKALQNRGETLASTYAGSITLGTGQFCTNPGLILGIKGEQLTNFTNDLASKIVEISPSLMLHPNIVAAYESNKGKALAQSGLVVVGKYENEVQSNYATQIITTVEGATFLENTTLHQEVFGPFSMVVQCENAAQLEEIISQLEGQLTGTVISDENEITQYGSVVSALQNRVGRIIFNGVPTGVEVCPSMVHGGPYPASTDSRFTAVGIGSIKRWVRPFSYQDWPNELLPDELKNENPLQISRSVNGMLTKNGVK</sequence>
<dbReference type="Gene3D" id="3.40.605.10">
    <property type="entry name" value="Aldehyde Dehydrogenase, Chain A, domain 1"/>
    <property type="match status" value="1"/>
</dbReference>
<dbReference type="CDD" id="cd07129">
    <property type="entry name" value="ALDH_KGSADH"/>
    <property type="match status" value="1"/>
</dbReference>
<dbReference type="RefSeq" id="WP_150899984.1">
    <property type="nucleotide sequence ID" value="NZ_WAAU01000014.1"/>
</dbReference>
<evidence type="ECO:0000313" key="4">
    <source>
        <dbReference type="Proteomes" id="UP000467305"/>
    </source>
</evidence>
<dbReference type="Proteomes" id="UP000467305">
    <property type="component" value="Unassembled WGS sequence"/>
</dbReference>
<dbReference type="Gene3D" id="3.40.309.10">
    <property type="entry name" value="Aldehyde Dehydrogenase, Chain A, domain 2"/>
    <property type="match status" value="1"/>
</dbReference>
<dbReference type="GO" id="GO:0016620">
    <property type="term" value="F:oxidoreductase activity, acting on the aldehyde or oxo group of donors, NAD or NADP as acceptor"/>
    <property type="evidence" value="ECO:0007669"/>
    <property type="project" value="InterPro"/>
</dbReference>
<dbReference type="OrthoDB" id="9770537at2"/>
<organism evidence="3 4">
    <name type="scientific">Tenacibaculum aiptasiae</name>
    <dbReference type="NCBI Taxonomy" id="426481"/>
    <lineage>
        <taxon>Bacteria</taxon>
        <taxon>Pseudomonadati</taxon>
        <taxon>Bacteroidota</taxon>
        <taxon>Flavobacteriia</taxon>
        <taxon>Flavobacteriales</taxon>
        <taxon>Flavobacteriaceae</taxon>
        <taxon>Tenacibaculum</taxon>
    </lineage>
</organism>
<feature type="domain" description="Aldehyde dehydrogenase" evidence="2">
    <location>
        <begin position="16"/>
        <end position="459"/>
    </location>
</feature>
<comment type="caution">
    <text evidence="3">The sequence shown here is derived from an EMBL/GenBank/DDBJ whole genome shotgun (WGS) entry which is preliminary data.</text>
</comment>
<evidence type="ECO:0000259" key="2">
    <source>
        <dbReference type="Pfam" id="PF00171"/>
    </source>
</evidence>